<dbReference type="FunFam" id="1.10.10.10:FF:000176">
    <property type="entry name" value="transcription factor ETV6 isoform X2"/>
    <property type="match status" value="1"/>
</dbReference>
<keyword evidence="8" id="KW-0805">Transcription regulation</keyword>
<evidence type="ECO:0000256" key="13">
    <source>
        <dbReference type="ARBA" id="ARBA00063414"/>
    </source>
</evidence>
<dbReference type="PANTHER" id="PTHR11849:SF77">
    <property type="entry name" value="TRANSCRIPTION FACTOR ETV7"/>
    <property type="match status" value="1"/>
</dbReference>
<accession>A0A8C5HKD5</accession>
<reference evidence="19" key="2">
    <citation type="submission" date="2025-08" db="UniProtKB">
        <authorList>
            <consortium name="Ensembl"/>
        </authorList>
    </citation>
    <scope>IDENTIFICATION</scope>
</reference>
<dbReference type="Pfam" id="PF02198">
    <property type="entry name" value="SAM_PNT"/>
    <property type="match status" value="1"/>
</dbReference>
<dbReference type="GeneID" id="114467655"/>
<comment type="subunit">
    <text evidence="13">Can form homodimers or heterodimers with TEL2 or FLI1. Interacts with L3MBTL1 and HDAC9.</text>
</comment>
<feature type="region of interest" description="Disordered" evidence="16">
    <location>
        <begin position="198"/>
        <end position="218"/>
    </location>
</feature>
<dbReference type="CTD" id="51513"/>
<gene>
    <name evidence="19" type="primary">etv7</name>
</gene>
<feature type="compositionally biased region" description="Polar residues" evidence="16">
    <location>
        <begin position="1"/>
        <end position="10"/>
    </location>
</feature>
<keyword evidence="3" id="KW-0678">Repressor</keyword>
<dbReference type="InterPro" id="IPR036390">
    <property type="entry name" value="WH_DNA-bd_sf"/>
</dbReference>
<keyword evidence="9 15" id="KW-0238">DNA-binding</keyword>
<evidence type="ECO:0000256" key="7">
    <source>
        <dbReference type="ARBA" id="ARBA00022990"/>
    </source>
</evidence>
<dbReference type="PANTHER" id="PTHR11849">
    <property type="entry name" value="ETS"/>
    <property type="match status" value="1"/>
</dbReference>
<evidence type="ECO:0000256" key="16">
    <source>
        <dbReference type="SAM" id="MobiDB-lite"/>
    </source>
</evidence>
<evidence type="ECO:0000256" key="15">
    <source>
        <dbReference type="RuleBase" id="RU004019"/>
    </source>
</evidence>
<protein>
    <recommendedName>
        <fullName evidence="14">Transcription factor ETV6</fullName>
    </recommendedName>
</protein>
<evidence type="ECO:0000256" key="6">
    <source>
        <dbReference type="ARBA" id="ARBA00022843"/>
    </source>
</evidence>
<comment type="function">
    <text evidence="12">Transcriptional repressor; binds to the DNA sequence 5'-CCGGAAGT-3'. Plays a role in hematopoiesis and malignant transformation.</text>
</comment>
<feature type="domain" description="ETS" evidence="17">
    <location>
        <begin position="232"/>
        <end position="313"/>
    </location>
</feature>
<keyword evidence="5" id="KW-0597">Phosphoprotein</keyword>
<dbReference type="GO" id="GO:0005634">
    <property type="term" value="C:nucleus"/>
    <property type="evidence" value="ECO:0007669"/>
    <property type="project" value="UniProtKB-SubCell"/>
</dbReference>
<keyword evidence="7" id="KW-0007">Acetylation</keyword>
<dbReference type="Gene3D" id="1.10.10.10">
    <property type="entry name" value="Winged helix-like DNA-binding domain superfamily/Winged helix DNA-binding domain"/>
    <property type="match status" value="1"/>
</dbReference>
<dbReference type="SUPFAM" id="SSF47769">
    <property type="entry name" value="SAM/Pointed domain"/>
    <property type="match status" value="1"/>
</dbReference>
<dbReference type="Gene3D" id="1.10.150.50">
    <property type="entry name" value="Transcription Factor, Ets-1"/>
    <property type="match status" value="1"/>
</dbReference>
<dbReference type="PROSITE" id="PS51433">
    <property type="entry name" value="PNT"/>
    <property type="match status" value="1"/>
</dbReference>
<dbReference type="Proteomes" id="UP000694680">
    <property type="component" value="Chromosome 7"/>
</dbReference>
<proteinExistence type="inferred from homology"/>
<keyword evidence="6" id="KW-0832">Ubl conjugation</keyword>
<feature type="compositionally biased region" description="Pro residues" evidence="16">
    <location>
        <begin position="364"/>
        <end position="374"/>
    </location>
</feature>
<reference evidence="19" key="3">
    <citation type="submission" date="2025-09" db="UniProtKB">
        <authorList>
            <consortium name="Ensembl"/>
        </authorList>
    </citation>
    <scope>IDENTIFICATION</scope>
</reference>
<feature type="compositionally biased region" description="Polar residues" evidence="16">
    <location>
        <begin position="330"/>
        <end position="343"/>
    </location>
</feature>
<name>A0A8C5HKD5_GOUWI</name>
<sequence length="374" mass="42359">MEGGVSSPTQLFPPVKVSLESPPSQDDLWHLPGRLRINPSLWNKEDVALWLQWAHKEYSLRRPENGHFEMNGRALCLLTKEDFRHRCPSSGDVLYEILQCVKQQRRGAVTKPMMSSVTMGHSLSPVCCETHTYSQPTPVSPTDNLTTGFPSTPSACSQPEPVSPLRGQPVIYSCIARLTDNNGSAAASTVQTIHAQHPAETKNEMQQPLNLSGRGKPRSPLHKTFGRIPECKLLWDYVYQLLCDDRYQDYIRWEDVDSMVFRVVDPNGLASLWGNHKNRRNMTYEKMSRALRHYYKLNIIKKERGQKLLFRFLKLPDCHRKQDVEVMGSAESSPPQDWASSDSSPHHQFNEGHFEVSPDRASPHPSPPSGAPVL</sequence>
<evidence type="ECO:0000256" key="3">
    <source>
        <dbReference type="ARBA" id="ARBA00022491"/>
    </source>
</evidence>
<dbReference type="SMART" id="SM00251">
    <property type="entry name" value="SAM_PNT"/>
    <property type="match status" value="1"/>
</dbReference>
<dbReference type="InterPro" id="IPR000418">
    <property type="entry name" value="Ets_dom"/>
</dbReference>
<keyword evidence="11 15" id="KW-0539">Nucleus</keyword>
<dbReference type="AlphaFoldDB" id="A0A8C5HKD5"/>
<dbReference type="Ensembl" id="ENSGWIT00000050422.1">
    <property type="protein sequence ID" value="ENSGWIP00000046589.1"/>
    <property type="gene ID" value="ENSGWIG00000022997.1"/>
</dbReference>
<evidence type="ECO:0000256" key="14">
    <source>
        <dbReference type="ARBA" id="ARBA00067754"/>
    </source>
</evidence>
<comment type="subcellular location">
    <subcellularLocation>
        <location evidence="1 15">Nucleus</location>
    </subcellularLocation>
</comment>
<dbReference type="Pfam" id="PF00178">
    <property type="entry name" value="Ets"/>
    <property type="match status" value="1"/>
</dbReference>
<evidence type="ECO:0000256" key="11">
    <source>
        <dbReference type="ARBA" id="ARBA00023242"/>
    </source>
</evidence>
<evidence type="ECO:0000259" key="17">
    <source>
        <dbReference type="PROSITE" id="PS50061"/>
    </source>
</evidence>
<comment type="similarity">
    <text evidence="2 15">Belongs to the ETS family.</text>
</comment>
<evidence type="ECO:0000256" key="5">
    <source>
        <dbReference type="ARBA" id="ARBA00022553"/>
    </source>
</evidence>
<organism evidence="19 20">
    <name type="scientific">Gouania willdenowi</name>
    <name type="common">Blunt-snouted clingfish</name>
    <name type="synonym">Lepadogaster willdenowi</name>
    <dbReference type="NCBI Taxonomy" id="441366"/>
    <lineage>
        <taxon>Eukaryota</taxon>
        <taxon>Metazoa</taxon>
        <taxon>Chordata</taxon>
        <taxon>Craniata</taxon>
        <taxon>Vertebrata</taxon>
        <taxon>Euteleostomi</taxon>
        <taxon>Actinopterygii</taxon>
        <taxon>Neopterygii</taxon>
        <taxon>Teleostei</taxon>
        <taxon>Neoteleostei</taxon>
        <taxon>Acanthomorphata</taxon>
        <taxon>Ovalentaria</taxon>
        <taxon>Blenniimorphae</taxon>
        <taxon>Blenniiformes</taxon>
        <taxon>Gobiesocoidei</taxon>
        <taxon>Gobiesocidae</taxon>
        <taxon>Gobiesocinae</taxon>
        <taxon>Gouania</taxon>
    </lineage>
</organism>
<evidence type="ECO:0000256" key="2">
    <source>
        <dbReference type="ARBA" id="ARBA00005562"/>
    </source>
</evidence>
<evidence type="ECO:0000313" key="19">
    <source>
        <dbReference type="Ensembl" id="ENSGWIP00000046589.1"/>
    </source>
</evidence>
<feature type="compositionally biased region" description="Basic and acidic residues" evidence="16">
    <location>
        <begin position="344"/>
        <end position="362"/>
    </location>
</feature>
<dbReference type="GO" id="GO:0000981">
    <property type="term" value="F:DNA-binding transcription factor activity, RNA polymerase II-specific"/>
    <property type="evidence" value="ECO:0007669"/>
    <property type="project" value="UniProtKB-ARBA"/>
</dbReference>
<dbReference type="SUPFAM" id="SSF46785">
    <property type="entry name" value="Winged helix' DNA-binding domain"/>
    <property type="match status" value="1"/>
</dbReference>
<evidence type="ECO:0000256" key="9">
    <source>
        <dbReference type="ARBA" id="ARBA00023125"/>
    </source>
</evidence>
<dbReference type="InterPro" id="IPR046328">
    <property type="entry name" value="ETS_fam"/>
</dbReference>
<dbReference type="InterPro" id="IPR003118">
    <property type="entry name" value="Pointed_dom"/>
</dbReference>
<keyword evidence="4" id="KW-1017">Isopeptide bond</keyword>
<dbReference type="PROSITE" id="PS50061">
    <property type="entry name" value="ETS_DOMAIN_3"/>
    <property type="match status" value="1"/>
</dbReference>
<feature type="region of interest" description="Disordered" evidence="16">
    <location>
        <begin position="325"/>
        <end position="374"/>
    </location>
</feature>
<feature type="domain" description="PNT" evidence="18">
    <location>
        <begin position="21"/>
        <end position="105"/>
    </location>
</feature>
<evidence type="ECO:0000313" key="20">
    <source>
        <dbReference type="Proteomes" id="UP000694680"/>
    </source>
</evidence>
<dbReference type="FunFam" id="1.10.150.50:FF:000030">
    <property type="entry name" value="transcription factor ETV6"/>
    <property type="match status" value="1"/>
</dbReference>
<evidence type="ECO:0000256" key="4">
    <source>
        <dbReference type="ARBA" id="ARBA00022499"/>
    </source>
</evidence>
<dbReference type="OrthoDB" id="10042983at2759"/>
<dbReference type="InterPro" id="IPR036388">
    <property type="entry name" value="WH-like_DNA-bd_sf"/>
</dbReference>
<reference evidence="19" key="1">
    <citation type="submission" date="2020-06" db="EMBL/GenBank/DDBJ databases">
        <authorList>
            <consortium name="Wellcome Sanger Institute Data Sharing"/>
        </authorList>
    </citation>
    <scope>NUCLEOTIDE SEQUENCE [LARGE SCALE GENOMIC DNA]</scope>
</reference>
<evidence type="ECO:0000256" key="12">
    <source>
        <dbReference type="ARBA" id="ARBA00055208"/>
    </source>
</evidence>
<dbReference type="RefSeq" id="XP_028309915.1">
    <property type="nucleotide sequence ID" value="XM_028454114.1"/>
</dbReference>
<evidence type="ECO:0000256" key="8">
    <source>
        <dbReference type="ARBA" id="ARBA00023015"/>
    </source>
</evidence>
<dbReference type="PRINTS" id="PR00454">
    <property type="entry name" value="ETSDOMAIN"/>
</dbReference>
<dbReference type="SMART" id="SM00413">
    <property type="entry name" value="ETS"/>
    <property type="match status" value="1"/>
</dbReference>
<feature type="region of interest" description="Disordered" evidence="16">
    <location>
        <begin position="1"/>
        <end position="23"/>
    </location>
</feature>
<evidence type="ECO:0000256" key="10">
    <source>
        <dbReference type="ARBA" id="ARBA00023163"/>
    </source>
</evidence>
<evidence type="ECO:0000259" key="18">
    <source>
        <dbReference type="PROSITE" id="PS51433"/>
    </source>
</evidence>
<evidence type="ECO:0000256" key="1">
    <source>
        <dbReference type="ARBA" id="ARBA00004123"/>
    </source>
</evidence>
<keyword evidence="20" id="KW-1185">Reference proteome</keyword>
<dbReference type="GO" id="GO:0000977">
    <property type="term" value="F:RNA polymerase II transcription regulatory region sequence-specific DNA binding"/>
    <property type="evidence" value="ECO:0007669"/>
    <property type="project" value="UniProtKB-ARBA"/>
</dbReference>
<dbReference type="GO" id="GO:0030154">
    <property type="term" value="P:cell differentiation"/>
    <property type="evidence" value="ECO:0007669"/>
    <property type="project" value="TreeGrafter"/>
</dbReference>
<dbReference type="InterPro" id="IPR013761">
    <property type="entry name" value="SAM/pointed_sf"/>
</dbReference>
<keyword evidence="10" id="KW-0804">Transcription</keyword>
<dbReference type="PROSITE" id="PS00346">
    <property type="entry name" value="ETS_DOMAIN_2"/>
    <property type="match status" value="1"/>
</dbReference>